<dbReference type="EMBL" id="CM026426">
    <property type="protein sequence ID" value="KAG0571768.1"/>
    <property type="molecule type" value="Genomic_DNA"/>
</dbReference>
<gene>
    <name evidence="1" type="ORF">KC19_VG040800</name>
</gene>
<dbReference type="AlphaFoldDB" id="A0A8T0HM92"/>
<sequence>MNSVGIAIATRRWCSSATHPVSTLLTILTMSTQFGTVKEVAAHIQHWSKGASKEEVTEIRHYGDILRSTRPTTTLLLARSQVSFPRALPVTNSREITLSPCIVVGNACFF</sequence>
<organism evidence="1 2">
    <name type="scientific">Ceratodon purpureus</name>
    <name type="common">Fire moss</name>
    <name type="synonym">Dicranum purpureum</name>
    <dbReference type="NCBI Taxonomy" id="3225"/>
    <lineage>
        <taxon>Eukaryota</taxon>
        <taxon>Viridiplantae</taxon>
        <taxon>Streptophyta</taxon>
        <taxon>Embryophyta</taxon>
        <taxon>Bryophyta</taxon>
        <taxon>Bryophytina</taxon>
        <taxon>Bryopsida</taxon>
        <taxon>Dicranidae</taxon>
        <taxon>Pseudoditrichales</taxon>
        <taxon>Ditrichaceae</taxon>
        <taxon>Ceratodon</taxon>
    </lineage>
</organism>
<evidence type="ECO:0000313" key="1">
    <source>
        <dbReference type="EMBL" id="KAG0571768.1"/>
    </source>
</evidence>
<reference evidence="1" key="1">
    <citation type="submission" date="2020-06" db="EMBL/GenBank/DDBJ databases">
        <title>WGS assembly of Ceratodon purpureus strain R40.</title>
        <authorList>
            <person name="Carey S.B."/>
            <person name="Jenkins J."/>
            <person name="Shu S."/>
            <person name="Lovell J.T."/>
            <person name="Sreedasyam A."/>
            <person name="Maumus F."/>
            <person name="Tiley G.P."/>
            <person name="Fernandez-Pozo N."/>
            <person name="Barry K."/>
            <person name="Chen C."/>
            <person name="Wang M."/>
            <person name="Lipzen A."/>
            <person name="Daum C."/>
            <person name="Saski C.A."/>
            <person name="Payton A.C."/>
            <person name="Mcbreen J.C."/>
            <person name="Conrad R.E."/>
            <person name="Kollar L.M."/>
            <person name="Olsson S."/>
            <person name="Huttunen S."/>
            <person name="Landis J.B."/>
            <person name="Wickett N.J."/>
            <person name="Johnson M.G."/>
            <person name="Rensing S.A."/>
            <person name="Grimwood J."/>
            <person name="Schmutz J."/>
            <person name="Mcdaniel S.F."/>
        </authorList>
    </citation>
    <scope>NUCLEOTIDE SEQUENCE</scope>
    <source>
        <strain evidence="1">R40</strain>
    </source>
</reference>
<evidence type="ECO:0000313" key="2">
    <source>
        <dbReference type="Proteomes" id="UP000822688"/>
    </source>
</evidence>
<protein>
    <submittedName>
        <fullName evidence="1">Uncharacterized protein</fullName>
    </submittedName>
</protein>
<accession>A0A8T0HM92</accession>
<name>A0A8T0HM92_CERPU</name>
<comment type="caution">
    <text evidence="1">The sequence shown here is derived from an EMBL/GenBank/DDBJ whole genome shotgun (WGS) entry which is preliminary data.</text>
</comment>
<keyword evidence="2" id="KW-1185">Reference proteome</keyword>
<dbReference type="Proteomes" id="UP000822688">
    <property type="component" value="Chromosome V"/>
</dbReference>
<proteinExistence type="predicted"/>